<dbReference type="Pfam" id="PF00520">
    <property type="entry name" value="Ion_trans"/>
    <property type="match status" value="1"/>
</dbReference>
<evidence type="ECO:0000256" key="6">
    <source>
        <dbReference type="ARBA" id="ARBA00022882"/>
    </source>
</evidence>
<dbReference type="InterPro" id="IPR005821">
    <property type="entry name" value="Ion_trans_dom"/>
</dbReference>
<dbReference type="PANTHER" id="PTHR11537">
    <property type="entry name" value="VOLTAGE-GATED POTASSIUM CHANNEL"/>
    <property type="match status" value="1"/>
</dbReference>
<evidence type="ECO:0000256" key="4">
    <source>
        <dbReference type="ARBA" id="ARBA00022692"/>
    </source>
</evidence>
<reference evidence="14" key="1">
    <citation type="journal article" date="2021" name="New Phytol.">
        <title>Evolutionary innovations through gain and loss of genes in the ectomycorrhizal Boletales.</title>
        <authorList>
            <person name="Wu G."/>
            <person name="Miyauchi S."/>
            <person name="Morin E."/>
            <person name="Kuo A."/>
            <person name="Drula E."/>
            <person name="Varga T."/>
            <person name="Kohler A."/>
            <person name="Feng B."/>
            <person name="Cao Y."/>
            <person name="Lipzen A."/>
            <person name="Daum C."/>
            <person name="Hundley H."/>
            <person name="Pangilinan J."/>
            <person name="Johnson J."/>
            <person name="Barry K."/>
            <person name="LaButti K."/>
            <person name="Ng V."/>
            <person name="Ahrendt S."/>
            <person name="Min B."/>
            <person name="Choi I.G."/>
            <person name="Park H."/>
            <person name="Plett J.M."/>
            <person name="Magnuson J."/>
            <person name="Spatafora J.W."/>
            <person name="Nagy L.G."/>
            <person name="Henrissat B."/>
            <person name="Grigoriev I.V."/>
            <person name="Yang Z.L."/>
            <person name="Xu J."/>
            <person name="Martin F.M."/>
        </authorList>
    </citation>
    <scope>NUCLEOTIDE SEQUENCE</scope>
    <source>
        <strain evidence="14">KKN 215</strain>
    </source>
</reference>
<feature type="transmembrane region" description="Helical" evidence="12">
    <location>
        <begin position="89"/>
        <end position="108"/>
    </location>
</feature>
<dbReference type="Proteomes" id="UP000813824">
    <property type="component" value="Unassembled WGS sequence"/>
</dbReference>
<evidence type="ECO:0000256" key="2">
    <source>
        <dbReference type="ARBA" id="ARBA00022448"/>
    </source>
</evidence>
<dbReference type="FunFam" id="1.10.287.70:FF:000097">
    <property type="entry name" value="Potassium voltage-gated channel subfamily G member 3"/>
    <property type="match status" value="1"/>
</dbReference>
<dbReference type="AlphaFoldDB" id="A0A8K0XTK7"/>
<accession>A0A8K0XTK7</accession>
<sequence>MPDTSSRYADLPRTSSPDISLPRMLALDTTENVQEIHPLWKRELYTLLELPASSQSAFLIHVVTTGFIVLSALITVLETMPTFHAINGSVWFGLETSLVAMFTVEYIARCVAHSNTWRSFGTWVLSFFGIIDLLGIVPYYIEIALKQDTVNTFNLLLPECEPDLFSLPSSGSLYCGRSVSCVSSGHSAITIQFYCTTIEVMFLSFKRSQHALLALAFFVVMVLIVFSTLLYFAERGTWDETLGIFMNSEGDPSQFSSIPAAAWFVLVTITTVGYGEITPRSFLGRLVTLPLLVFGLLLIALPTFVLGREFSLVWDMMKQSQDLEDGDVFVSTPTTSPTLRRLQRAPSAISLDTFADGSRITDGPLRRNTRREQTEISSQISDLKATIEIQGEMIRRIMHAMDGKGKQRADDDSLPSS</sequence>
<keyword evidence="9" id="KW-0406">Ion transport</keyword>
<keyword evidence="6" id="KW-0851">Voltage-gated channel</keyword>
<comment type="subcellular location">
    <subcellularLocation>
        <location evidence="1">Membrane</location>
        <topology evidence="1">Multi-pass membrane protein</topology>
    </subcellularLocation>
</comment>
<feature type="domain" description="Ion transport" evidence="13">
    <location>
        <begin position="60"/>
        <end position="310"/>
    </location>
</feature>
<keyword evidence="5" id="KW-0631">Potassium channel</keyword>
<keyword evidence="2" id="KW-0813">Transport</keyword>
<dbReference type="PRINTS" id="PR00169">
    <property type="entry name" value="KCHANNEL"/>
</dbReference>
<gene>
    <name evidence="14" type="ORF">BXZ70DRAFT_1048626</name>
</gene>
<dbReference type="Gene3D" id="1.10.287.70">
    <property type="match status" value="1"/>
</dbReference>
<dbReference type="GO" id="GO:0001508">
    <property type="term" value="P:action potential"/>
    <property type="evidence" value="ECO:0007669"/>
    <property type="project" value="TreeGrafter"/>
</dbReference>
<feature type="transmembrane region" description="Helical" evidence="12">
    <location>
        <begin position="58"/>
        <end position="77"/>
    </location>
</feature>
<keyword evidence="10 12" id="KW-0472">Membrane</keyword>
<keyword evidence="11" id="KW-0407">Ion channel</keyword>
<feature type="transmembrane region" description="Helical" evidence="12">
    <location>
        <begin position="253"/>
        <end position="274"/>
    </location>
</feature>
<evidence type="ECO:0000256" key="10">
    <source>
        <dbReference type="ARBA" id="ARBA00023136"/>
    </source>
</evidence>
<dbReference type="Gene3D" id="1.20.120.350">
    <property type="entry name" value="Voltage-gated potassium channels. Chain C"/>
    <property type="match status" value="1"/>
</dbReference>
<evidence type="ECO:0000256" key="12">
    <source>
        <dbReference type="SAM" id="Phobius"/>
    </source>
</evidence>
<dbReference type="SUPFAM" id="SSF81324">
    <property type="entry name" value="Voltage-gated potassium channels"/>
    <property type="match status" value="1"/>
</dbReference>
<dbReference type="EMBL" id="JAEVFJ010000005">
    <property type="protein sequence ID" value="KAH8104748.1"/>
    <property type="molecule type" value="Genomic_DNA"/>
</dbReference>
<dbReference type="PANTHER" id="PTHR11537:SF254">
    <property type="entry name" value="POTASSIUM VOLTAGE-GATED CHANNEL PROTEIN SHAB"/>
    <property type="match status" value="1"/>
</dbReference>
<evidence type="ECO:0000259" key="13">
    <source>
        <dbReference type="Pfam" id="PF00520"/>
    </source>
</evidence>
<keyword evidence="8 12" id="KW-1133">Transmembrane helix</keyword>
<dbReference type="GO" id="GO:0008076">
    <property type="term" value="C:voltage-gated potassium channel complex"/>
    <property type="evidence" value="ECO:0007669"/>
    <property type="project" value="InterPro"/>
</dbReference>
<feature type="transmembrane region" description="Helical" evidence="12">
    <location>
        <begin position="120"/>
        <end position="141"/>
    </location>
</feature>
<dbReference type="GO" id="GO:0005249">
    <property type="term" value="F:voltage-gated potassium channel activity"/>
    <property type="evidence" value="ECO:0007669"/>
    <property type="project" value="InterPro"/>
</dbReference>
<evidence type="ECO:0000256" key="5">
    <source>
        <dbReference type="ARBA" id="ARBA00022826"/>
    </source>
</evidence>
<dbReference type="InterPro" id="IPR028325">
    <property type="entry name" value="VG_K_chnl"/>
</dbReference>
<evidence type="ECO:0000256" key="9">
    <source>
        <dbReference type="ARBA" id="ARBA00023065"/>
    </source>
</evidence>
<evidence type="ECO:0000256" key="3">
    <source>
        <dbReference type="ARBA" id="ARBA00022538"/>
    </source>
</evidence>
<keyword evidence="15" id="KW-1185">Reference proteome</keyword>
<dbReference type="OrthoDB" id="3024787at2759"/>
<organism evidence="14 15">
    <name type="scientific">Cristinia sonorae</name>
    <dbReference type="NCBI Taxonomy" id="1940300"/>
    <lineage>
        <taxon>Eukaryota</taxon>
        <taxon>Fungi</taxon>
        <taxon>Dikarya</taxon>
        <taxon>Basidiomycota</taxon>
        <taxon>Agaricomycotina</taxon>
        <taxon>Agaricomycetes</taxon>
        <taxon>Agaricomycetidae</taxon>
        <taxon>Agaricales</taxon>
        <taxon>Pleurotineae</taxon>
        <taxon>Stephanosporaceae</taxon>
        <taxon>Cristinia</taxon>
    </lineage>
</organism>
<evidence type="ECO:0000313" key="14">
    <source>
        <dbReference type="EMBL" id="KAH8104748.1"/>
    </source>
</evidence>
<evidence type="ECO:0000256" key="7">
    <source>
        <dbReference type="ARBA" id="ARBA00022958"/>
    </source>
</evidence>
<dbReference type="InterPro" id="IPR027359">
    <property type="entry name" value="Volt_channel_dom_sf"/>
</dbReference>
<comment type="caution">
    <text evidence="14">The sequence shown here is derived from an EMBL/GenBank/DDBJ whole genome shotgun (WGS) entry which is preliminary data.</text>
</comment>
<protein>
    <recommendedName>
        <fullName evidence="13">Ion transport domain-containing protein</fullName>
    </recommendedName>
</protein>
<evidence type="ECO:0000256" key="1">
    <source>
        <dbReference type="ARBA" id="ARBA00004141"/>
    </source>
</evidence>
<name>A0A8K0XTK7_9AGAR</name>
<feature type="transmembrane region" description="Helical" evidence="12">
    <location>
        <begin position="286"/>
        <end position="307"/>
    </location>
</feature>
<keyword evidence="7" id="KW-0630">Potassium</keyword>
<evidence type="ECO:0000313" key="15">
    <source>
        <dbReference type="Proteomes" id="UP000813824"/>
    </source>
</evidence>
<feature type="transmembrane region" description="Helical" evidence="12">
    <location>
        <begin position="211"/>
        <end position="233"/>
    </location>
</feature>
<evidence type="ECO:0000256" key="8">
    <source>
        <dbReference type="ARBA" id="ARBA00022989"/>
    </source>
</evidence>
<keyword evidence="4 12" id="KW-0812">Transmembrane</keyword>
<evidence type="ECO:0000256" key="11">
    <source>
        <dbReference type="ARBA" id="ARBA00023303"/>
    </source>
</evidence>
<keyword evidence="3" id="KW-0633">Potassium transport</keyword>
<proteinExistence type="predicted"/>